<proteinExistence type="predicted"/>
<dbReference type="Proteomes" id="UP001054902">
    <property type="component" value="Unassembled WGS sequence"/>
</dbReference>
<keyword evidence="3" id="KW-1185">Reference proteome</keyword>
<evidence type="ECO:0000259" key="1">
    <source>
        <dbReference type="Pfam" id="PF07727"/>
    </source>
</evidence>
<dbReference type="InterPro" id="IPR013103">
    <property type="entry name" value="RVT_2"/>
</dbReference>
<protein>
    <submittedName>
        <fullName evidence="2">Blackbeard</fullName>
    </submittedName>
</protein>
<dbReference type="AlphaFoldDB" id="A0AAD3CNJ7"/>
<dbReference type="PANTHER" id="PTHR11439">
    <property type="entry name" value="GAG-POL-RELATED RETROTRANSPOSON"/>
    <property type="match status" value="1"/>
</dbReference>
<dbReference type="Pfam" id="PF07727">
    <property type="entry name" value="RVT_2"/>
    <property type="match status" value="1"/>
</dbReference>
<sequence>MVNAKCAFKLLARGDKPPPGYNEILCHLVFDVKLDMTRKARYVAGGHLTNVPANMTYSSVVSRDTVRIGFLVAALNDLDILAGDIQNAFLSAPTEEKIFFYAGDEWGADKDRVVVVVRALYGLKSSALQFRNHLAATLGNKLGFKSCLADPDLWYKACIDSDGNEYVFVDSDHAGDKVTRRSQTGILLYLNSAPIIWYSKRQATVESSTFGSEFVALRIASELIISMRYKLRMMGVPIEGPTHVFCDNEAVYKNSSIAHSTLKKKHNSICFHRVQECVAAGIQVMHKVDSVDNLSDILTKSLPAHIRK</sequence>
<dbReference type="EMBL" id="BLLK01000029">
    <property type="protein sequence ID" value="GFH48973.1"/>
    <property type="molecule type" value="Genomic_DNA"/>
</dbReference>
<gene>
    <name evidence="2" type="ORF">CTEN210_05449</name>
</gene>
<reference evidence="2 3" key="1">
    <citation type="journal article" date="2021" name="Sci. Rep.">
        <title>The genome of the diatom Chaetoceros tenuissimus carries an ancient integrated fragment of an extant virus.</title>
        <authorList>
            <person name="Hongo Y."/>
            <person name="Kimura K."/>
            <person name="Takaki Y."/>
            <person name="Yoshida Y."/>
            <person name="Baba S."/>
            <person name="Kobayashi G."/>
            <person name="Nagasaki K."/>
            <person name="Hano T."/>
            <person name="Tomaru Y."/>
        </authorList>
    </citation>
    <scope>NUCLEOTIDE SEQUENCE [LARGE SCALE GENOMIC DNA]</scope>
    <source>
        <strain evidence="2 3">NIES-3715</strain>
    </source>
</reference>
<dbReference type="PANTHER" id="PTHR11439:SF463">
    <property type="entry name" value="REVERSE TRANSCRIPTASE TY1_COPIA-TYPE DOMAIN-CONTAINING PROTEIN"/>
    <property type="match status" value="1"/>
</dbReference>
<organism evidence="2 3">
    <name type="scientific">Chaetoceros tenuissimus</name>
    <dbReference type="NCBI Taxonomy" id="426638"/>
    <lineage>
        <taxon>Eukaryota</taxon>
        <taxon>Sar</taxon>
        <taxon>Stramenopiles</taxon>
        <taxon>Ochrophyta</taxon>
        <taxon>Bacillariophyta</taxon>
        <taxon>Coscinodiscophyceae</taxon>
        <taxon>Chaetocerotophycidae</taxon>
        <taxon>Chaetocerotales</taxon>
        <taxon>Chaetocerotaceae</taxon>
        <taxon>Chaetoceros</taxon>
    </lineage>
</organism>
<dbReference type="CDD" id="cd09272">
    <property type="entry name" value="RNase_HI_RT_Ty1"/>
    <property type="match status" value="1"/>
</dbReference>
<accession>A0AAD3CNJ7</accession>
<name>A0AAD3CNJ7_9STRA</name>
<evidence type="ECO:0000313" key="3">
    <source>
        <dbReference type="Proteomes" id="UP001054902"/>
    </source>
</evidence>
<feature type="domain" description="Reverse transcriptase Ty1/copia-type" evidence="1">
    <location>
        <begin position="27"/>
        <end position="154"/>
    </location>
</feature>
<evidence type="ECO:0000313" key="2">
    <source>
        <dbReference type="EMBL" id="GFH48973.1"/>
    </source>
</evidence>
<comment type="caution">
    <text evidence="2">The sequence shown here is derived from an EMBL/GenBank/DDBJ whole genome shotgun (WGS) entry which is preliminary data.</text>
</comment>